<dbReference type="InterPro" id="IPR050251">
    <property type="entry name" value="HpcH-HpaI_aldolase"/>
</dbReference>
<dbReference type="AlphaFoldDB" id="A0A848G591"/>
<gene>
    <name evidence="5" type="ORF">HHL15_16710</name>
</gene>
<evidence type="ECO:0000256" key="3">
    <source>
        <dbReference type="ARBA" id="ARBA00023239"/>
    </source>
</evidence>
<reference evidence="5 6" key="1">
    <citation type="submission" date="2020-04" db="EMBL/GenBank/DDBJ databases">
        <title>Zoogloea sp. G-4-1-14 isolated from soil.</title>
        <authorList>
            <person name="Dahal R.H."/>
        </authorList>
    </citation>
    <scope>NUCLEOTIDE SEQUENCE [LARGE SCALE GENOMIC DNA]</scope>
    <source>
        <strain evidence="5 6">G-4-1-14</strain>
    </source>
</reference>
<keyword evidence="6" id="KW-1185">Reference proteome</keyword>
<keyword evidence="3 5" id="KW-0456">Lyase</keyword>
<dbReference type="InterPro" id="IPR040442">
    <property type="entry name" value="Pyrv_kinase-like_dom_sf"/>
</dbReference>
<evidence type="ECO:0000313" key="6">
    <source>
        <dbReference type="Proteomes" id="UP000580043"/>
    </source>
</evidence>
<proteinExistence type="inferred from homology"/>
<dbReference type="PANTHER" id="PTHR30502:SF0">
    <property type="entry name" value="PHOSPHOENOLPYRUVATE CARBOXYLASE FAMILY PROTEIN"/>
    <property type="match status" value="1"/>
</dbReference>
<accession>A0A848G591</accession>
<evidence type="ECO:0000256" key="1">
    <source>
        <dbReference type="ARBA" id="ARBA00005568"/>
    </source>
</evidence>
<evidence type="ECO:0000313" key="5">
    <source>
        <dbReference type="EMBL" id="NML27398.1"/>
    </source>
</evidence>
<keyword evidence="2" id="KW-0479">Metal-binding</keyword>
<dbReference type="SUPFAM" id="SSF51621">
    <property type="entry name" value="Phosphoenolpyruvate/pyruvate domain"/>
    <property type="match status" value="1"/>
</dbReference>
<feature type="domain" description="HpcH/HpaI aldolase/citrate lyase" evidence="4">
    <location>
        <begin position="18"/>
        <end position="245"/>
    </location>
</feature>
<dbReference type="GO" id="GO:0046872">
    <property type="term" value="F:metal ion binding"/>
    <property type="evidence" value="ECO:0007669"/>
    <property type="project" value="UniProtKB-KW"/>
</dbReference>
<dbReference type="RefSeq" id="WP_169146930.1">
    <property type="nucleotide sequence ID" value="NZ_JABBGA010000014.1"/>
</dbReference>
<comment type="caution">
    <text evidence="5">The sequence shown here is derived from an EMBL/GenBank/DDBJ whole genome shotgun (WGS) entry which is preliminary data.</text>
</comment>
<dbReference type="FunFam" id="3.20.20.60:FF:000004">
    <property type="entry name" value="5-keto-4-deoxy-D-glucarate aldolase"/>
    <property type="match status" value="1"/>
</dbReference>
<dbReference type="Proteomes" id="UP000580043">
    <property type="component" value="Unassembled WGS sequence"/>
</dbReference>
<dbReference type="EMBL" id="JABBGA010000014">
    <property type="protein sequence ID" value="NML27398.1"/>
    <property type="molecule type" value="Genomic_DNA"/>
</dbReference>
<evidence type="ECO:0000259" key="4">
    <source>
        <dbReference type="Pfam" id="PF03328"/>
    </source>
</evidence>
<dbReference type="Gene3D" id="3.20.20.60">
    <property type="entry name" value="Phosphoenolpyruvate-binding domains"/>
    <property type="match status" value="1"/>
</dbReference>
<sequence>MQMPRNTFKRALQAGETQIGVFLGLCDPYSAEVMAGTGFDWLLIDGEHAPNTPESVMRQLQAIAAYPVRPVVRTVDHDPARIKQYLDVGVQTLLVPMVESADEARALVRAMRYPPSGIRGVGTALARAARWNGVDGYFAESDAEMCLIVQVESRAGLAAVDEILAVEGVDAVFIGPADLAASLGHLGNPGHEEVKAVIADTLARIRQSGKAAGVFSADPAAAARYLDSGASFIAVGVDTLLLRNAAVKLAASFKDAGAGKAGAAY</sequence>
<dbReference type="GO" id="GO:0016832">
    <property type="term" value="F:aldehyde-lyase activity"/>
    <property type="evidence" value="ECO:0007669"/>
    <property type="project" value="UniProtKB-ARBA"/>
</dbReference>
<comment type="similarity">
    <text evidence="1">Belongs to the HpcH/HpaI aldolase family.</text>
</comment>
<dbReference type="PANTHER" id="PTHR30502">
    <property type="entry name" value="2-KETO-3-DEOXY-L-RHAMNONATE ALDOLASE"/>
    <property type="match status" value="1"/>
</dbReference>
<dbReference type="InterPro" id="IPR005000">
    <property type="entry name" value="Aldolase/citrate-lyase_domain"/>
</dbReference>
<dbReference type="InterPro" id="IPR015813">
    <property type="entry name" value="Pyrv/PenolPyrv_kinase-like_dom"/>
</dbReference>
<dbReference type="GO" id="GO:0005737">
    <property type="term" value="C:cytoplasm"/>
    <property type="evidence" value="ECO:0007669"/>
    <property type="project" value="UniProtKB-ARBA"/>
</dbReference>
<name>A0A848G591_9RHOO</name>
<organism evidence="5 6">
    <name type="scientific">Zoogloea dura</name>
    <dbReference type="NCBI Taxonomy" id="2728840"/>
    <lineage>
        <taxon>Bacteria</taxon>
        <taxon>Pseudomonadati</taxon>
        <taxon>Pseudomonadota</taxon>
        <taxon>Betaproteobacteria</taxon>
        <taxon>Rhodocyclales</taxon>
        <taxon>Zoogloeaceae</taxon>
        <taxon>Zoogloea</taxon>
    </lineage>
</organism>
<dbReference type="Pfam" id="PF03328">
    <property type="entry name" value="HpcH_HpaI"/>
    <property type="match status" value="1"/>
</dbReference>
<evidence type="ECO:0000256" key="2">
    <source>
        <dbReference type="ARBA" id="ARBA00022723"/>
    </source>
</evidence>
<protein>
    <submittedName>
        <fullName evidence="5">HpcH/HpaI aldolase/citrate lyase family protein</fullName>
    </submittedName>
</protein>